<keyword evidence="5 10" id="KW-0472">Membrane</keyword>
<dbReference type="InterPro" id="IPR003691">
    <property type="entry name" value="FluC"/>
</dbReference>
<feature type="transmembrane region" description="Helical" evidence="10">
    <location>
        <begin position="32"/>
        <end position="53"/>
    </location>
</feature>
<keyword evidence="6" id="KW-0813">Transport</keyword>
<dbReference type="GO" id="GO:0034220">
    <property type="term" value="P:monoatomic ion transmembrane transport"/>
    <property type="evidence" value="ECO:0007669"/>
    <property type="project" value="UniProtKB-KW"/>
</dbReference>
<dbReference type="EMBL" id="JAVDUI010000001">
    <property type="protein sequence ID" value="MDR6892730.1"/>
    <property type="molecule type" value="Genomic_DNA"/>
</dbReference>
<comment type="function">
    <text evidence="9">Fluoride-specific ion channel. Important for reducing fluoride concentration in the cell, thus reducing its toxicity.</text>
</comment>
<comment type="subcellular location">
    <subcellularLocation>
        <location evidence="1">Cell membrane</location>
        <topology evidence="1">Multi-pass membrane protein</topology>
    </subcellularLocation>
</comment>
<evidence type="ECO:0000256" key="1">
    <source>
        <dbReference type="ARBA" id="ARBA00004651"/>
    </source>
</evidence>
<dbReference type="AlphaFoldDB" id="A0AAE3YIB6"/>
<gene>
    <name evidence="11" type="ORF">J2S35_001670</name>
</gene>
<sequence length="144" mass="13979">MTQPRAGVLGAVFAGGALGTLARWAVQSPFEAFPLAAAVATLCINTLGVAVLAASGPITARSGPTVKAFIGPGLMGGFTTFSAVMLLLAHPGAVLAALGLPDTAILGAAAAALWLVVSLALGWAAAGLGSRAGHRLAGARGARP</sequence>
<evidence type="ECO:0000256" key="10">
    <source>
        <dbReference type="RuleBase" id="RU004340"/>
    </source>
</evidence>
<dbReference type="Pfam" id="PF02537">
    <property type="entry name" value="CRCB"/>
    <property type="match status" value="1"/>
</dbReference>
<keyword evidence="6" id="KW-0407">Ion channel</keyword>
<evidence type="ECO:0000256" key="9">
    <source>
        <dbReference type="ARBA" id="ARBA00049940"/>
    </source>
</evidence>
<evidence type="ECO:0000256" key="6">
    <source>
        <dbReference type="ARBA" id="ARBA00023303"/>
    </source>
</evidence>
<keyword evidence="2 10" id="KW-1003">Cell membrane</keyword>
<evidence type="ECO:0000256" key="3">
    <source>
        <dbReference type="ARBA" id="ARBA00022692"/>
    </source>
</evidence>
<comment type="caution">
    <text evidence="11">The sequence shown here is derived from an EMBL/GenBank/DDBJ whole genome shotgun (WGS) entry which is preliminary data.</text>
</comment>
<evidence type="ECO:0000256" key="4">
    <source>
        <dbReference type="ARBA" id="ARBA00022989"/>
    </source>
</evidence>
<keyword evidence="4 10" id="KW-1133">Transmembrane helix</keyword>
<evidence type="ECO:0000256" key="8">
    <source>
        <dbReference type="ARBA" id="ARBA00035585"/>
    </source>
</evidence>
<dbReference type="Proteomes" id="UP001247307">
    <property type="component" value="Unassembled WGS sequence"/>
</dbReference>
<name>A0AAE3YIB6_9MICC</name>
<comment type="catalytic activity">
    <reaction evidence="8">
        <text>fluoride(in) = fluoride(out)</text>
        <dbReference type="Rhea" id="RHEA:76159"/>
        <dbReference type="ChEBI" id="CHEBI:17051"/>
    </reaction>
    <physiologicalReaction direction="left-to-right" evidence="8">
        <dbReference type="Rhea" id="RHEA:76160"/>
    </physiologicalReaction>
</comment>
<dbReference type="GO" id="GO:0005886">
    <property type="term" value="C:plasma membrane"/>
    <property type="evidence" value="ECO:0007669"/>
    <property type="project" value="UniProtKB-SubCell"/>
</dbReference>
<evidence type="ECO:0000313" key="12">
    <source>
        <dbReference type="Proteomes" id="UP001247307"/>
    </source>
</evidence>
<keyword evidence="6" id="KW-0406">Ion transport</keyword>
<accession>A0AAE3YIB6</accession>
<feature type="transmembrane region" description="Helical" evidence="10">
    <location>
        <begin position="74"/>
        <end position="98"/>
    </location>
</feature>
<keyword evidence="3 10" id="KW-0812">Transmembrane</keyword>
<protein>
    <recommendedName>
        <fullName evidence="10">Fluoride-specific ion channel</fullName>
    </recommendedName>
</protein>
<proteinExistence type="inferred from homology"/>
<feature type="transmembrane region" description="Helical" evidence="10">
    <location>
        <begin position="104"/>
        <end position="126"/>
    </location>
</feature>
<organism evidence="11 12">
    <name type="scientific">Falsarthrobacter nasiphocae</name>
    <dbReference type="NCBI Taxonomy" id="189863"/>
    <lineage>
        <taxon>Bacteria</taxon>
        <taxon>Bacillati</taxon>
        <taxon>Actinomycetota</taxon>
        <taxon>Actinomycetes</taxon>
        <taxon>Micrococcales</taxon>
        <taxon>Micrococcaceae</taxon>
        <taxon>Falsarthrobacter</taxon>
    </lineage>
</organism>
<comment type="similarity">
    <text evidence="7 10">Belongs to the fluoride channel Fluc/FEX (TC 1.A.43) family.</text>
</comment>
<reference evidence="11" key="1">
    <citation type="submission" date="2023-07" db="EMBL/GenBank/DDBJ databases">
        <title>Sequencing the genomes of 1000 actinobacteria strains.</title>
        <authorList>
            <person name="Klenk H.-P."/>
        </authorList>
    </citation>
    <scope>NUCLEOTIDE SEQUENCE</scope>
    <source>
        <strain evidence="11">DSM 13988</strain>
    </source>
</reference>
<keyword evidence="12" id="KW-1185">Reference proteome</keyword>
<evidence type="ECO:0000256" key="7">
    <source>
        <dbReference type="ARBA" id="ARBA00035120"/>
    </source>
</evidence>
<evidence type="ECO:0000313" key="11">
    <source>
        <dbReference type="EMBL" id="MDR6892730.1"/>
    </source>
</evidence>
<evidence type="ECO:0000256" key="5">
    <source>
        <dbReference type="ARBA" id="ARBA00023136"/>
    </source>
</evidence>
<evidence type="ECO:0000256" key="2">
    <source>
        <dbReference type="ARBA" id="ARBA00022475"/>
    </source>
</evidence>
<dbReference type="RefSeq" id="WP_309852212.1">
    <property type="nucleotide sequence ID" value="NZ_BAAAIU010000004.1"/>
</dbReference>